<dbReference type="SUPFAM" id="SSF51658">
    <property type="entry name" value="Xylose isomerase-like"/>
    <property type="match status" value="1"/>
</dbReference>
<dbReference type="PANTHER" id="PTHR12110:SF53">
    <property type="entry name" value="BLR5974 PROTEIN"/>
    <property type="match status" value="1"/>
</dbReference>
<dbReference type="RefSeq" id="WP_015509090.1">
    <property type="nucleotide sequence ID" value="NC_020995.1"/>
</dbReference>
<dbReference type="AlphaFoldDB" id="C9A5C6"/>
<dbReference type="GeneID" id="15141306"/>
<dbReference type="EMBL" id="CP004856">
    <property type="protein sequence ID" value="EEV37818.1"/>
    <property type="molecule type" value="Genomic_DNA"/>
</dbReference>
<proteinExistence type="predicted"/>
<sequence>MKNFTITGFADEISPKLEEQIETLKKNGLSHIEVRGIEGKNVSDFTLDEAKKYYEELQQAQISVSSIGSPIGKIAITDPIEPHLDTFKNVLEVARGFESPYIRMFSFFIPEGGDPNQYREEVISRWRNFLDIAADYPEITLLHENEKGIYGDTPERCLDLIQSLANPQVKLAFDPANFVQCDVSVYPEAYKELAPHIAYMHIKDANFSDHKVVPAGFGDGQVKTVLQGLIQQDFNGFLSLEPHLSEFEGFSSLEKGNISISEAKADGACLFNLASQALKKIVVNELRQEWK</sequence>
<gene>
    <name evidence="2" type="ORF">ECBG_00087</name>
</gene>
<dbReference type="InterPro" id="IPR036237">
    <property type="entry name" value="Xyl_isomerase-like_sf"/>
</dbReference>
<name>C9A5C6_ENTCA</name>
<dbReference type="InterPro" id="IPR013022">
    <property type="entry name" value="Xyl_isomerase-like_TIM-brl"/>
</dbReference>
<reference evidence="2 3" key="2">
    <citation type="submission" date="2013-03" db="EMBL/GenBank/DDBJ databases">
        <title>The Genome Sequence of Enterococcus casseliflavus EC20 (899205).</title>
        <authorList>
            <consortium name="The Broad Institute Genomics Platform"/>
            <consortium name="The Broad Institute Genome Sequencing Center for Infectious Disease"/>
            <person name="Russ C."/>
            <person name="Feldgarden M."/>
            <person name="Gilmore M."/>
            <person name="Manson J."/>
            <person name="Palmer K."/>
            <person name="Carniol K."/>
            <person name="Walker B."/>
            <person name="Young S.K."/>
            <person name="Zeng Q."/>
            <person name="Gargeya S."/>
            <person name="Fitzgerald M."/>
            <person name="Haas B."/>
            <person name="Abouelleil A."/>
            <person name="Allen A.W."/>
            <person name="Alvarado L."/>
            <person name="Arachchi H.M."/>
            <person name="Berlin A.M."/>
            <person name="Chapman S.B."/>
            <person name="Gainer-Dewar J."/>
            <person name="Goldberg J."/>
            <person name="Griggs A."/>
            <person name="Gujja S."/>
            <person name="Hansen M."/>
            <person name="Howarth C."/>
            <person name="Imamovic A."/>
            <person name="Ireland A."/>
            <person name="Larimer J."/>
            <person name="McCowan C."/>
            <person name="Murphy C."/>
            <person name="Pearson M."/>
            <person name="Poon T.W."/>
            <person name="Priest M."/>
            <person name="Roberts A."/>
            <person name="Saif S."/>
            <person name="Shea T."/>
            <person name="Sisk P."/>
            <person name="Sykes S."/>
            <person name="Wortman J."/>
            <person name="Nusbaum C."/>
            <person name="Birren B."/>
        </authorList>
    </citation>
    <scope>NUCLEOTIDE SEQUENCE [LARGE SCALE GENOMIC DNA]</scope>
    <source>
        <strain evidence="2 3">EC20</strain>
    </source>
</reference>
<accession>C9A5C6</accession>
<organism evidence="2 3">
    <name type="scientific">Enterococcus casseliflavus EC20</name>
    <dbReference type="NCBI Taxonomy" id="565655"/>
    <lineage>
        <taxon>Bacteria</taxon>
        <taxon>Bacillati</taxon>
        <taxon>Bacillota</taxon>
        <taxon>Bacilli</taxon>
        <taxon>Lactobacillales</taxon>
        <taxon>Enterococcaceae</taxon>
        <taxon>Enterococcus</taxon>
    </lineage>
</organism>
<dbReference type="eggNOG" id="COG1082">
    <property type="taxonomic scope" value="Bacteria"/>
</dbReference>
<dbReference type="PROSITE" id="PS50802">
    <property type="entry name" value="OTU"/>
    <property type="match status" value="1"/>
</dbReference>
<keyword evidence="3" id="KW-1185">Reference proteome</keyword>
<evidence type="ECO:0000313" key="3">
    <source>
        <dbReference type="Proteomes" id="UP000012675"/>
    </source>
</evidence>
<dbReference type="Pfam" id="PF01261">
    <property type="entry name" value="AP_endonuc_2"/>
    <property type="match status" value="1"/>
</dbReference>
<dbReference type="InterPro" id="IPR003323">
    <property type="entry name" value="OTU_dom"/>
</dbReference>
<reference evidence="2 3" key="1">
    <citation type="submission" date="2009-02" db="EMBL/GenBank/DDBJ databases">
        <authorList>
            <consortium name="The Broad Institute Genome Sequencing Platform"/>
            <person name="Feldgarden M."/>
            <person name="Young S.K."/>
            <person name="Kodira C.D."/>
            <person name="Zeng Q."/>
            <person name="Koehrsen M."/>
            <person name="Alvarado L."/>
            <person name="Berlin A."/>
            <person name="Borenstein D."/>
            <person name="Chen Z."/>
            <person name="Engels R."/>
            <person name="Freedman E."/>
            <person name="Gellesch M."/>
            <person name="Goldberg J."/>
            <person name="Griggs A."/>
            <person name="Gujja S."/>
            <person name="Heiman D."/>
            <person name="Hepburn T."/>
            <person name="Howarth C."/>
            <person name="Jen D."/>
            <person name="Larson L."/>
            <person name="Lewis B."/>
            <person name="Mehta T."/>
            <person name="Park D."/>
            <person name="Pearson M."/>
            <person name="Roberts A."/>
            <person name="Saif S."/>
            <person name="Shea T."/>
            <person name="Shenoy N."/>
            <person name="Sisk P."/>
            <person name="Stolte C."/>
            <person name="Sykes S."/>
            <person name="Walk T."/>
            <person name="White J."/>
            <person name="Yandava C."/>
            <person name="Gilmore M."/>
            <person name="Manson J."/>
            <person name="Palmer K."/>
            <person name="Carniol K."/>
            <person name="Lander E."/>
            <person name="Nusbaum C."/>
            <person name="Galagan J."/>
            <person name="Birren B."/>
        </authorList>
    </citation>
    <scope>NUCLEOTIDE SEQUENCE [LARGE SCALE GENOMIC DNA]</scope>
    <source>
        <strain evidence="2 3">EC20</strain>
    </source>
</reference>
<dbReference type="InterPro" id="IPR050312">
    <property type="entry name" value="IolE/XylAMocC-like"/>
</dbReference>
<dbReference type="Gene3D" id="3.20.20.150">
    <property type="entry name" value="Divalent-metal-dependent TIM barrel enzymes"/>
    <property type="match status" value="1"/>
</dbReference>
<dbReference type="Proteomes" id="UP000012675">
    <property type="component" value="Chromosome"/>
</dbReference>
<dbReference type="HOGENOM" id="CLU_050006_2_2_9"/>
<dbReference type="KEGG" id="ecas:ECBG_00087"/>
<protein>
    <recommendedName>
        <fullName evidence="1">OTU domain-containing protein</fullName>
    </recommendedName>
</protein>
<evidence type="ECO:0000259" key="1">
    <source>
        <dbReference type="PROSITE" id="PS50802"/>
    </source>
</evidence>
<feature type="domain" description="OTU" evidence="1">
    <location>
        <begin position="258"/>
        <end position="291"/>
    </location>
</feature>
<dbReference type="PANTHER" id="PTHR12110">
    <property type="entry name" value="HYDROXYPYRUVATE ISOMERASE"/>
    <property type="match status" value="1"/>
</dbReference>
<evidence type="ECO:0000313" key="2">
    <source>
        <dbReference type="EMBL" id="EEV37818.1"/>
    </source>
</evidence>